<evidence type="ECO:0000256" key="1">
    <source>
        <dbReference type="SAM" id="MobiDB-lite"/>
    </source>
</evidence>
<evidence type="ECO:0000313" key="2">
    <source>
        <dbReference type="EMBL" id="KAF5198595.1"/>
    </source>
</evidence>
<proteinExistence type="predicted"/>
<accession>A0A7J6WQ51</accession>
<feature type="compositionally biased region" description="Polar residues" evidence="1">
    <location>
        <begin position="13"/>
        <end position="23"/>
    </location>
</feature>
<organism evidence="2 3">
    <name type="scientific">Thalictrum thalictroides</name>
    <name type="common">Rue-anemone</name>
    <name type="synonym">Anemone thalictroides</name>
    <dbReference type="NCBI Taxonomy" id="46969"/>
    <lineage>
        <taxon>Eukaryota</taxon>
        <taxon>Viridiplantae</taxon>
        <taxon>Streptophyta</taxon>
        <taxon>Embryophyta</taxon>
        <taxon>Tracheophyta</taxon>
        <taxon>Spermatophyta</taxon>
        <taxon>Magnoliopsida</taxon>
        <taxon>Ranunculales</taxon>
        <taxon>Ranunculaceae</taxon>
        <taxon>Thalictroideae</taxon>
        <taxon>Thalictrum</taxon>
    </lineage>
</organism>
<reference evidence="2 3" key="1">
    <citation type="submission" date="2020-06" db="EMBL/GenBank/DDBJ databases">
        <title>Transcriptomic and genomic resources for Thalictrum thalictroides and T. hernandezii: Facilitating candidate gene discovery in an emerging model plant lineage.</title>
        <authorList>
            <person name="Arias T."/>
            <person name="Riano-Pachon D.M."/>
            <person name="Di Stilio V.S."/>
        </authorList>
    </citation>
    <scope>NUCLEOTIDE SEQUENCE [LARGE SCALE GENOMIC DNA]</scope>
    <source>
        <strain evidence="3">cv. WT478/WT964</strain>
        <tissue evidence="2">Leaves</tissue>
    </source>
</reference>
<evidence type="ECO:0000313" key="3">
    <source>
        <dbReference type="Proteomes" id="UP000554482"/>
    </source>
</evidence>
<feature type="compositionally biased region" description="Low complexity" evidence="1">
    <location>
        <begin position="37"/>
        <end position="47"/>
    </location>
</feature>
<dbReference type="PANTHER" id="PTHR36741:SF1">
    <property type="entry name" value="OS07G0100500 PROTEIN"/>
    <property type="match status" value="1"/>
</dbReference>
<protein>
    <submittedName>
        <fullName evidence="2">Uncharacterized protein</fullName>
    </submittedName>
</protein>
<dbReference type="Proteomes" id="UP000554482">
    <property type="component" value="Unassembled WGS sequence"/>
</dbReference>
<feature type="region of interest" description="Disordered" evidence="1">
    <location>
        <begin position="1"/>
        <end position="48"/>
    </location>
</feature>
<comment type="caution">
    <text evidence="2">The sequence shown here is derived from an EMBL/GenBank/DDBJ whole genome shotgun (WGS) entry which is preliminary data.</text>
</comment>
<name>A0A7J6WQ51_THATH</name>
<dbReference type="PANTHER" id="PTHR36741">
    <property type="entry name" value="OS07G0100500 PROTEIN"/>
    <property type="match status" value="1"/>
</dbReference>
<feature type="compositionally biased region" description="Basic and acidic residues" evidence="1">
    <location>
        <begin position="1"/>
        <end position="12"/>
    </location>
</feature>
<dbReference type="AlphaFoldDB" id="A0A7J6WQ51"/>
<gene>
    <name evidence="2" type="ORF">FRX31_011816</name>
</gene>
<dbReference type="EMBL" id="JABWDY010013086">
    <property type="protein sequence ID" value="KAF5198595.1"/>
    <property type="molecule type" value="Genomic_DNA"/>
</dbReference>
<keyword evidence="3" id="KW-1185">Reference proteome</keyword>
<sequence>MGNSNNEEKNEGLNEQNQTSNDEQSIDFGDSSREIENSFNGNGSNGSEVGLMERLRNILSDERDGDLLLQGNDGENNVLQWLQALDLQRLLGLVELMRG</sequence>